<evidence type="ECO:0000313" key="9">
    <source>
        <dbReference type="EMBL" id="TWT79369.1"/>
    </source>
</evidence>
<evidence type="ECO:0000259" key="8">
    <source>
        <dbReference type="Pfam" id="PF12704"/>
    </source>
</evidence>
<evidence type="ECO:0000256" key="5">
    <source>
        <dbReference type="ARBA" id="ARBA00023136"/>
    </source>
</evidence>
<evidence type="ECO:0000256" key="4">
    <source>
        <dbReference type="ARBA" id="ARBA00022989"/>
    </source>
</evidence>
<keyword evidence="4 6" id="KW-1133">Transmembrane helix</keyword>
<dbReference type="InterPro" id="IPR051125">
    <property type="entry name" value="ABC-4/HrtB_transporter"/>
</dbReference>
<evidence type="ECO:0000256" key="2">
    <source>
        <dbReference type="ARBA" id="ARBA00022475"/>
    </source>
</evidence>
<sequence length="1161" mass="125516">MNIRSFSLGSMIVSTVRHRLRLSVSVALGVATATAVIVGALLVGDSMRGSLRSLTIERLGKTDSILAPGSFFAVDQITNDHPDAAPLMFFPAGIAEFSPDGKTTRRAGSVQLVGCDERFWQLDVTGLRPDRLPNDTGVVLNQSAASELGVAIGDSITVRLPVDGAVPADSPLGRRDVQSEGIPRMEVVAILPDQGLGRFAIVPSQAAPMNIFLSRKTVAAVLDRPSEANVVLFPAPVKIDELDLDLRSLGLQLTHVKQVFPDDSTGESVFDYCSVTSDRLLIPEVAVDKIVERLGPVRSQLVMTYLANAIERIDESGEVIASVPYSTISAIDSSESLPLNYAFPESAAKPRAVPVVLNDWTARQLGDATVGTALRIAYYEPEVEMGREIEKYFEAVVTDVVPITEPSRPFRRNRPAVFDKLPTVYNDPNLTPIVPGVTDQDSINDWDLPFKLERKISAADDTYWNDYRLTPKAFMPLGEGHRLFRSRFGDTTSIRIQPDPGQSDAELSATIDDALAPSLSDLGWTVRPIRQQQLEASRGTTPFDALFLSLSFFVILSAVMLIAMLFRLGLAQRLRELGTLMAIGWTPRRVGRLVLGEGAVVAAIGVVIGIVAGVAYAMFVLWALRSWWVGAVTVPFLTFHWTWKSLFVGGIASWLVAVVTLWGTVRGIVRVEAQDLLSGRDSDTAMTRTNLRPRSNRRWNIATAVIVVTAIVLAAVGAVSGGQAAAGGFVGGGMLLLIAAMMVVFTQLRRPRGIVDEFDASSYTLGRLSLRNASRRPLRSTLTIGLMAVAAFLIIAITAFQLRPTEKGTGGFSWIAQSAQPLYRNLADPNIQQDLLGDDAKQLESAIISPLRLREGQDASCNNLYQATAPTVLGIPDSFSGLFAQHADHLAGFDWASNAELDNRNSPWSLLSTRADGSELDPIPVVIDQGTAMWSLQMQGGIGQVKAFEFDEGEMVYFKVVGFLSNSLLQGKLMIGEPNFETLFPNISGYRVFLIESKSEGDSSIGSVLENGLGDYGMDVSKTDDVLAGMMAVQNTYLRTFQSLGALGLLLGTIGLAVSQLRSVLERRGELAVMRAVGFTRGRLAAMVMRETAVLLLVGIGCGAICAVFAVLPYGMVSGIRPPWIEPLWIVAGIVAFGLIAGLLAIRQVVQMPLLESLRSE</sequence>
<evidence type="ECO:0000256" key="1">
    <source>
        <dbReference type="ARBA" id="ARBA00004651"/>
    </source>
</evidence>
<dbReference type="GO" id="GO:0005886">
    <property type="term" value="C:plasma membrane"/>
    <property type="evidence" value="ECO:0007669"/>
    <property type="project" value="UniProtKB-SubCell"/>
</dbReference>
<dbReference type="InterPro" id="IPR003838">
    <property type="entry name" value="ABC3_permease_C"/>
</dbReference>
<gene>
    <name evidence="9" type="ORF">CA13_07690</name>
</gene>
<feature type="transmembrane region" description="Helical" evidence="6">
    <location>
        <begin position="643"/>
        <end position="665"/>
    </location>
</feature>
<feature type="domain" description="ABC3 transporter permease C-terminal" evidence="7">
    <location>
        <begin position="1045"/>
        <end position="1153"/>
    </location>
</feature>
<accession>A0A5C5YWC7</accession>
<dbReference type="Pfam" id="PF02687">
    <property type="entry name" value="FtsX"/>
    <property type="match status" value="2"/>
</dbReference>
<feature type="transmembrane region" description="Helical" evidence="6">
    <location>
        <begin position="1128"/>
        <end position="1150"/>
    </location>
</feature>
<dbReference type="Pfam" id="PF12704">
    <property type="entry name" value="MacB_PCD"/>
    <property type="match status" value="1"/>
</dbReference>
<evidence type="ECO:0000313" key="10">
    <source>
        <dbReference type="Proteomes" id="UP000315010"/>
    </source>
</evidence>
<dbReference type="EMBL" id="SJPJ01000001">
    <property type="protein sequence ID" value="TWT79369.1"/>
    <property type="molecule type" value="Genomic_DNA"/>
</dbReference>
<dbReference type="AlphaFoldDB" id="A0A5C5YWC7"/>
<feature type="transmembrane region" description="Helical" evidence="6">
    <location>
        <begin position="1044"/>
        <end position="1065"/>
    </location>
</feature>
<feature type="domain" description="MacB-like periplasmic core" evidence="8">
    <location>
        <begin position="27"/>
        <end position="209"/>
    </location>
</feature>
<dbReference type="PANTHER" id="PTHR43738">
    <property type="entry name" value="ABC TRANSPORTER, MEMBRANE PROTEIN"/>
    <property type="match status" value="1"/>
</dbReference>
<organism evidence="9 10">
    <name type="scientific">Novipirellula herctigrandis</name>
    <dbReference type="NCBI Taxonomy" id="2527986"/>
    <lineage>
        <taxon>Bacteria</taxon>
        <taxon>Pseudomonadati</taxon>
        <taxon>Planctomycetota</taxon>
        <taxon>Planctomycetia</taxon>
        <taxon>Pirellulales</taxon>
        <taxon>Pirellulaceae</taxon>
        <taxon>Novipirellula</taxon>
    </lineage>
</organism>
<keyword evidence="2" id="KW-1003">Cell membrane</keyword>
<feature type="transmembrane region" description="Helical" evidence="6">
    <location>
        <begin position="545"/>
        <end position="566"/>
    </location>
</feature>
<feature type="transmembrane region" description="Helical" evidence="6">
    <location>
        <begin position="598"/>
        <end position="623"/>
    </location>
</feature>
<feature type="domain" description="ABC3 transporter permease C-terminal" evidence="7">
    <location>
        <begin position="549"/>
        <end position="671"/>
    </location>
</feature>
<keyword evidence="10" id="KW-1185">Reference proteome</keyword>
<dbReference type="Proteomes" id="UP000315010">
    <property type="component" value="Unassembled WGS sequence"/>
</dbReference>
<evidence type="ECO:0000256" key="3">
    <source>
        <dbReference type="ARBA" id="ARBA00022692"/>
    </source>
</evidence>
<name>A0A5C5YWC7_9BACT</name>
<keyword evidence="5 6" id="KW-0472">Membrane</keyword>
<keyword evidence="3 6" id="KW-0812">Transmembrane</keyword>
<comment type="subcellular location">
    <subcellularLocation>
        <location evidence="1">Cell membrane</location>
        <topology evidence="1">Multi-pass membrane protein</topology>
    </subcellularLocation>
</comment>
<feature type="transmembrane region" description="Helical" evidence="6">
    <location>
        <begin position="781"/>
        <end position="802"/>
    </location>
</feature>
<comment type="caution">
    <text evidence="9">The sequence shown here is derived from an EMBL/GenBank/DDBJ whole genome shotgun (WGS) entry which is preliminary data.</text>
</comment>
<dbReference type="PANTHER" id="PTHR43738:SF2">
    <property type="entry name" value="ABC TRANSPORTER PERMEASE"/>
    <property type="match status" value="1"/>
</dbReference>
<feature type="transmembrane region" description="Helical" evidence="6">
    <location>
        <begin position="725"/>
        <end position="745"/>
    </location>
</feature>
<dbReference type="RefSeq" id="WP_146394603.1">
    <property type="nucleotide sequence ID" value="NZ_SJPJ01000001.1"/>
</dbReference>
<feature type="transmembrane region" description="Helical" evidence="6">
    <location>
        <begin position="1093"/>
        <end position="1116"/>
    </location>
</feature>
<protein>
    <submittedName>
        <fullName evidence="9">FtsX-like permease family protein</fullName>
    </submittedName>
</protein>
<feature type="transmembrane region" description="Helical" evidence="6">
    <location>
        <begin position="20"/>
        <end position="43"/>
    </location>
</feature>
<feature type="transmembrane region" description="Helical" evidence="6">
    <location>
        <begin position="699"/>
        <end position="719"/>
    </location>
</feature>
<evidence type="ECO:0000259" key="7">
    <source>
        <dbReference type="Pfam" id="PF02687"/>
    </source>
</evidence>
<dbReference type="OrthoDB" id="219657at2"/>
<reference evidence="9 10" key="1">
    <citation type="submission" date="2019-02" db="EMBL/GenBank/DDBJ databases">
        <title>Deep-cultivation of Planctomycetes and their phenomic and genomic characterization uncovers novel biology.</title>
        <authorList>
            <person name="Wiegand S."/>
            <person name="Jogler M."/>
            <person name="Boedeker C."/>
            <person name="Pinto D."/>
            <person name="Vollmers J."/>
            <person name="Rivas-Marin E."/>
            <person name="Kohn T."/>
            <person name="Peeters S.H."/>
            <person name="Heuer A."/>
            <person name="Rast P."/>
            <person name="Oberbeckmann S."/>
            <person name="Bunk B."/>
            <person name="Jeske O."/>
            <person name="Meyerdierks A."/>
            <person name="Storesund J.E."/>
            <person name="Kallscheuer N."/>
            <person name="Luecker S."/>
            <person name="Lage O.M."/>
            <person name="Pohl T."/>
            <person name="Merkel B.J."/>
            <person name="Hornburger P."/>
            <person name="Mueller R.-W."/>
            <person name="Bruemmer F."/>
            <person name="Labrenz M."/>
            <person name="Spormann A.M."/>
            <person name="Op Den Camp H."/>
            <person name="Overmann J."/>
            <person name="Amann R."/>
            <person name="Jetten M.S.M."/>
            <person name="Mascher T."/>
            <person name="Medema M.H."/>
            <person name="Devos D.P."/>
            <person name="Kaster A.-K."/>
            <person name="Ovreas L."/>
            <person name="Rohde M."/>
            <person name="Galperin M.Y."/>
            <person name="Jogler C."/>
        </authorList>
    </citation>
    <scope>NUCLEOTIDE SEQUENCE [LARGE SCALE GENOMIC DNA]</scope>
    <source>
        <strain evidence="9 10">CA13</strain>
    </source>
</reference>
<evidence type="ECO:0000256" key="6">
    <source>
        <dbReference type="SAM" id="Phobius"/>
    </source>
</evidence>
<proteinExistence type="predicted"/>
<dbReference type="InterPro" id="IPR025857">
    <property type="entry name" value="MacB_PCD"/>
</dbReference>